<dbReference type="PROSITE" id="PS51063">
    <property type="entry name" value="HTH_CRP_2"/>
    <property type="match status" value="1"/>
</dbReference>
<evidence type="ECO:0000256" key="2">
    <source>
        <dbReference type="ARBA" id="ARBA00023125"/>
    </source>
</evidence>
<dbReference type="PANTHER" id="PTHR24567">
    <property type="entry name" value="CRP FAMILY TRANSCRIPTIONAL REGULATORY PROTEIN"/>
    <property type="match status" value="1"/>
</dbReference>
<dbReference type="SUPFAM" id="SSF46785">
    <property type="entry name" value="Winged helix' DNA-binding domain"/>
    <property type="match status" value="1"/>
</dbReference>
<dbReference type="CDD" id="cd00038">
    <property type="entry name" value="CAP_ED"/>
    <property type="match status" value="1"/>
</dbReference>
<proteinExistence type="predicted"/>
<gene>
    <name evidence="6" type="ORF">D3P05_00915</name>
</gene>
<dbReference type="GO" id="GO:0005829">
    <property type="term" value="C:cytosol"/>
    <property type="evidence" value="ECO:0007669"/>
    <property type="project" value="TreeGrafter"/>
</dbReference>
<dbReference type="InterPro" id="IPR000595">
    <property type="entry name" value="cNMP-bd_dom"/>
</dbReference>
<accession>A0A419ACA7</accession>
<dbReference type="Pfam" id="PF00027">
    <property type="entry name" value="cNMP_binding"/>
    <property type="match status" value="1"/>
</dbReference>
<dbReference type="Gene3D" id="2.60.120.10">
    <property type="entry name" value="Jelly Rolls"/>
    <property type="match status" value="1"/>
</dbReference>
<keyword evidence="2" id="KW-0238">DNA-binding</keyword>
<dbReference type="InterPro" id="IPR018490">
    <property type="entry name" value="cNMP-bd_dom_sf"/>
</dbReference>
<dbReference type="EMBL" id="QZEW01000003">
    <property type="protein sequence ID" value="RJL21811.1"/>
    <property type="molecule type" value="Genomic_DNA"/>
</dbReference>
<organism evidence="6 7">
    <name type="scientific">Paracoccus siganidrum</name>
    <dbReference type="NCBI Taxonomy" id="1276757"/>
    <lineage>
        <taxon>Bacteria</taxon>
        <taxon>Pseudomonadati</taxon>
        <taxon>Pseudomonadota</taxon>
        <taxon>Alphaproteobacteria</taxon>
        <taxon>Rhodobacterales</taxon>
        <taxon>Paracoccaceae</taxon>
        <taxon>Paracoccus</taxon>
    </lineage>
</organism>
<dbReference type="RefSeq" id="WP_119896313.1">
    <property type="nucleotide sequence ID" value="NZ_QNRC01000006.1"/>
</dbReference>
<feature type="domain" description="Cyclic nucleotide-binding" evidence="4">
    <location>
        <begin position="10"/>
        <end position="130"/>
    </location>
</feature>
<dbReference type="InterPro" id="IPR036388">
    <property type="entry name" value="WH-like_DNA-bd_sf"/>
</dbReference>
<dbReference type="Pfam" id="PF13545">
    <property type="entry name" value="HTH_Crp_2"/>
    <property type="match status" value="1"/>
</dbReference>
<dbReference type="GO" id="GO:0003677">
    <property type="term" value="F:DNA binding"/>
    <property type="evidence" value="ECO:0007669"/>
    <property type="project" value="UniProtKB-KW"/>
</dbReference>
<dbReference type="GO" id="GO:0003700">
    <property type="term" value="F:DNA-binding transcription factor activity"/>
    <property type="evidence" value="ECO:0007669"/>
    <property type="project" value="TreeGrafter"/>
</dbReference>
<dbReference type="OrthoDB" id="9808528at2"/>
<evidence type="ECO:0000259" key="4">
    <source>
        <dbReference type="PROSITE" id="PS50042"/>
    </source>
</evidence>
<name>A0A419ACA7_9RHOB</name>
<dbReference type="SMART" id="SM00100">
    <property type="entry name" value="cNMP"/>
    <property type="match status" value="1"/>
</dbReference>
<evidence type="ECO:0000313" key="6">
    <source>
        <dbReference type="EMBL" id="RJL21811.1"/>
    </source>
</evidence>
<evidence type="ECO:0000256" key="3">
    <source>
        <dbReference type="ARBA" id="ARBA00023163"/>
    </source>
</evidence>
<keyword evidence="3" id="KW-0804">Transcription</keyword>
<dbReference type="InterPro" id="IPR014710">
    <property type="entry name" value="RmlC-like_jellyroll"/>
</dbReference>
<dbReference type="InterPro" id="IPR036390">
    <property type="entry name" value="WH_DNA-bd_sf"/>
</dbReference>
<protein>
    <submittedName>
        <fullName evidence="6">Crp/Fnr family transcriptional regulator</fullName>
    </submittedName>
</protein>
<dbReference type="SMART" id="SM00419">
    <property type="entry name" value="HTH_CRP"/>
    <property type="match status" value="1"/>
</dbReference>
<keyword evidence="1" id="KW-0805">Transcription regulation</keyword>
<dbReference type="SUPFAM" id="SSF51206">
    <property type="entry name" value="cAMP-binding domain-like"/>
    <property type="match status" value="1"/>
</dbReference>
<dbReference type="AlphaFoldDB" id="A0A419ACA7"/>
<dbReference type="InterPro" id="IPR050397">
    <property type="entry name" value="Env_Response_Regulators"/>
</dbReference>
<dbReference type="PROSITE" id="PS50042">
    <property type="entry name" value="CNMP_BINDING_3"/>
    <property type="match status" value="1"/>
</dbReference>
<evidence type="ECO:0000313" key="7">
    <source>
        <dbReference type="Proteomes" id="UP000283587"/>
    </source>
</evidence>
<keyword evidence="7" id="KW-1185">Reference proteome</keyword>
<evidence type="ECO:0000256" key="1">
    <source>
        <dbReference type="ARBA" id="ARBA00023015"/>
    </source>
</evidence>
<dbReference type="InterPro" id="IPR012318">
    <property type="entry name" value="HTH_CRP"/>
</dbReference>
<dbReference type="Proteomes" id="UP000283587">
    <property type="component" value="Unassembled WGS sequence"/>
</dbReference>
<dbReference type="PANTHER" id="PTHR24567:SF68">
    <property type="entry name" value="DNA-BINDING TRANSCRIPTIONAL DUAL REGULATOR CRP"/>
    <property type="match status" value="1"/>
</dbReference>
<feature type="domain" description="HTH crp-type" evidence="5">
    <location>
        <begin position="144"/>
        <end position="216"/>
    </location>
</feature>
<comment type="caution">
    <text evidence="6">The sequence shown here is derived from an EMBL/GenBank/DDBJ whole genome shotgun (WGS) entry which is preliminary data.</text>
</comment>
<reference evidence="7" key="1">
    <citation type="submission" date="2018-09" db="EMBL/GenBank/DDBJ databases">
        <title>Paracoccus onubensis nov. sp. a moderate halophilic bacterium isolated from Gruta de las Maravillas (Aracena, Spain).</title>
        <authorList>
            <person name="Jurado V."/>
            <person name="Gutierrez-Patricio S."/>
            <person name="Gonzalez-Pimentel J.L."/>
            <person name="Miller A.Z."/>
            <person name="Laiz L."/>
            <person name="Saiz-Jimenez C."/>
        </authorList>
    </citation>
    <scope>NUCLEOTIDE SEQUENCE [LARGE SCALE GENOMIC DNA]</scope>
    <source>
        <strain evidence="7">DSM 26381</strain>
    </source>
</reference>
<dbReference type="Gene3D" id="1.10.10.10">
    <property type="entry name" value="Winged helix-like DNA-binding domain superfamily/Winged helix DNA-binding domain"/>
    <property type="match status" value="1"/>
</dbReference>
<evidence type="ECO:0000259" key="5">
    <source>
        <dbReference type="PROSITE" id="PS51063"/>
    </source>
</evidence>
<sequence length="221" mass="24534">MTRSIGDFPWFSALSGEQRQRLDRQITRRSFQRGELVIGRGDPTRSVYLVASGRILAVHWTEQGREIVYNSIGPGEVFGELSAIAGLPRSLSLYAQSRSELLELPGDVLTELIDTAPSVRRAVLVGLVERIRELTERVHDLTSLSVQQRVRAHLLRLALESQVFRAGGLLRDPPTHAEIGNSIGANREAVSRCLSDLARAGVLESGRKWIRLLRPDALLPD</sequence>